<comment type="similarity">
    <text evidence="3 8">Belongs to the peptidase M24B family.</text>
</comment>
<dbReference type="Gene3D" id="3.40.350.10">
    <property type="entry name" value="Creatinase/prolidase N-terminal domain"/>
    <property type="match status" value="1"/>
</dbReference>
<dbReference type="SMART" id="SM01011">
    <property type="entry name" value="AMP_N"/>
    <property type="match status" value="1"/>
</dbReference>
<evidence type="ECO:0000256" key="8">
    <source>
        <dbReference type="RuleBase" id="RU000590"/>
    </source>
</evidence>
<dbReference type="Pfam" id="PF05195">
    <property type="entry name" value="AMP_N"/>
    <property type="match status" value="1"/>
</dbReference>
<dbReference type="PANTHER" id="PTHR43226">
    <property type="entry name" value="XAA-PRO AMINOPEPTIDASE 3"/>
    <property type="match status" value="1"/>
</dbReference>
<dbReference type="PROSITE" id="PS00491">
    <property type="entry name" value="PROLINE_PEPTIDASE"/>
    <property type="match status" value="1"/>
</dbReference>
<keyword evidence="11" id="KW-0224">Dipeptidase</keyword>
<evidence type="ECO:0000256" key="3">
    <source>
        <dbReference type="ARBA" id="ARBA00008766"/>
    </source>
</evidence>
<dbReference type="GO" id="GO:0016805">
    <property type="term" value="F:dipeptidase activity"/>
    <property type="evidence" value="ECO:0007669"/>
    <property type="project" value="UniProtKB-KW"/>
</dbReference>
<protein>
    <recommendedName>
        <fullName evidence="4">Xaa-Pro aminopeptidase</fullName>
        <ecNumber evidence="4">3.4.11.9</ecNumber>
    </recommendedName>
</protein>
<dbReference type="GO" id="GO:0006508">
    <property type="term" value="P:proteolysis"/>
    <property type="evidence" value="ECO:0007669"/>
    <property type="project" value="TreeGrafter"/>
</dbReference>
<evidence type="ECO:0000256" key="5">
    <source>
        <dbReference type="ARBA" id="ARBA00022723"/>
    </source>
</evidence>
<evidence type="ECO:0000256" key="4">
    <source>
        <dbReference type="ARBA" id="ARBA00012574"/>
    </source>
</evidence>
<evidence type="ECO:0000259" key="10">
    <source>
        <dbReference type="SMART" id="SM01011"/>
    </source>
</evidence>
<dbReference type="OrthoDB" id="9806388at2"/>
<dbReference type="PANTHER" id="PTHR43226:SF4">
    <property type="entry name" value="XAA-PRO AMINOPEPTIDASE 3"/>
    <property type="match status" value="1"/>
</dbReference>
<evidence type="ECO:0000256" key="6">
    <source>
        <dbReference type="ARBA" id="ARBA00022801"/>
    </source>
</evidence>
<feature type="domain" description="Aminopeptidase P N-terminal" evidence="10">
    <location>
        <begin position="41"/>
        <end position="161"/>
    </location>
</feature>
<evidence type="ECO:0000256" key="1">
    <source>
        <dbReference type="ARBA" id="ARBA00001424"/>
    </source>
</evidence>
<dbReference type="EMBL" id="CP001344">
    <property type="protein sequence ID" value="ACL43837.1"/>
    <property type="molecule type" value="Genomic_DNA"/>
</dbReference>
<dbReference type="GO" id="GO:0005829">
    <property type="term" value="C:cytosol"/>
    <property type="evidence" value="ECO:0007669"/>
    <property type="project" value="TreeGrafter"/>
</dbReference>
<dbReference type="HOGENOM" id="CLU_017266_1_2_3"/>
<name>B8HPH6_CYAP4</name>
<comment type="cofactor">
    <cofactor evidence="2">
        <name>Mn(2+)</name>
        <dbReference type="ChEBI" id="CHEBI:29035"/>
    </cofactor>
</comment>
<comment type="catalytic activity">
    <reaction evidence="1">
        <text>Release of any N-terminal amino acid, including proline, that is linked to proline, even from a dipeptide or tripeptide.</text>
        <dbReference type="EC" id="3.4.11.9"/>
    </reaction>
</comment>
<keyword evidence="6 11" id="KW-0378">Hydrolase</keyword>
<dbReference type="STRING" id="395961.Cyan7425_1467"/>
<keyword evidence="11" id="KW-0645">Protease</keyword>
<dbReference type="KEGG" id="cyn:Cyan7425_1467"/>
<proteinExistence type="inferred from homology"/>
<dbReference type="InterPro" id="IPR036005">
    <property type="entry name" value="Creatinase/aminopeptidase-like"/>
</dbReference>
<dbReference type="GO" id="GO:0030145">
    <property type="term" value="F:manganese ion binding"/>
    <property type="evidence" value="ECO:0007669"/>
    <property type="project" value="InterPro"/>
</dbReference>
<dbReference type="EC" id="3.4.11.9" evidence="4"/>
<reference evidence="11" key="1">
    <citation type="submission" date="2009-01" db="EMBL/GenBank/DDBJ databases">
        <title>Complete sequence of chromosome Cyanothece sp. PCC 7425.</title>
        <authorList>
            <consortium name="US DOE Joint Genome Institute"/>
            <person name="Lucas S."/>
            <person name="Copeland A."/>
            <person name="Lapidus A."/>
            <person name="Glavina del Rio T."/>
            <person name="Dalin E."/>
            <person name="Tice H."/>
            <person name="Bruce D."/>
            <person name="Goodwin L."/>
            <person name="Pitluck S."/>
            <person name="Sims D."/>
            <person name="Meineke L."/>
            <person name="Brettin T."/>
            <person name="Detter J.C."/>
            <person name="Han C."/>
            <person name="Larimer F."/>
            <person name="Land M."/>
            <person name="Hauser L."/>
            <person name="Kyrpides N."/>
            <person name="Ovchinnikova G."/>
            <person name="Liberton M."/>
            <person name="Stoeckel J."/>
            <person name="Banerjee A."/>
            <person name="Singh A."/>
            <person name="Page L."/>
            <person name="Sato H."/>
            <person name="Zhao L."/>
            <person name="Sherman L."/>
            <person name="Pakrasi H."/>
            <person name="Richardson P."/>
        </authorList>
    </citation>
    <scope>NUCLEOTIDE SEQUENCE</scope>
    <source>
        <strain evidence="11">PCC 7425</strain>
    </source>
</reference>
<feature type="compositionally biased region" description="Polar residues" evidence="9">
    <location>
        <begin position="1"/>
        <end position="22"/>
    </location>
</feature>
<dbReference type="Pfam" id="PF00557">
    <property type="entry name" value="Peptidase_M24"/>
    <property type="match status" value="1"/>
</dbReference>
<dbReference type="InterPro" id="IPR000994">
    <property type="entry name" value="Pept_M24"/>
</dbReference>
<dbReference type="eggNOG" id="COG0006">
    <property type="taxonomic scope" value="Bacteria"/>
</dbReference>
<gene>
    <name evidence="11" type="ordered locus">Cyan7425_1467</name>
</gene>
<evidence type="ECO:0000256" key="2">
    <source>
        <dbReference type="ARBA" id="ARBA00001936"/>
    </source>
</evidence>
<dbReference type="InterPro" id="IPR001131">
    <property type="entry name" value="Peptidase_M24B_aminopep-P_CS"/>
</dbReference>
<evidence type="ECO:0000256" key="7">
    <source>
        <dbReference type="ARBA" id="ARBA00023211"/>
    </source>
</evidence>
<keyword evidence="5 8" id="KW-0479">Metal-binding</keyword>
<evidence type="ECO:0000313" key="11">
    <source>
        <dbReference type="EMBL" id="ACL43837.1"/>
    </source>
</evidence>
<dbReference type="InterPro" id="IPR029149">
    <property type="entry name" value="Creatin/AminoP/Spt16_N"/>
</dbReference>
<dbReference type="SUPFAM" id="SSF53092">
    <property type="entry name" value="Creatinase/prolidase N-terminal domain"/>
    <property type="match status" value="1"/>
</dbReference>
<dbReference type="AlphaFoldDB" id="B8HPH6"/>
<dbReference type="SUPFAM" id="SSF55920">
    <property type="entry name" value="Creatinase/aminopeptidase"/>
    <property type="match status" value="1"/>
</dbReference>
<dbReference type="Gene3D" id="3.90.230.10">
    <property type="entry name" value="Creatinase/methionine aminopeptidase superfamily"/>
    <property type="match status" value="1"/>
</dbReference>
<keyword evidence="7" id="KW-0464">Manganese</keyword>
<evidence type="ECO:0000256" key="9">
    <source>
        <dbReference type="SAM" id="MobiDB-lite"/>
    </source>
</evidence>
<dbReference type="CDD" id="cd01087">
    <property type="entry name" value="Prolidase"/>
    <property type="match status" value="1"/>
</dbReference>
<dbReference type="GO" id="GO:0070006">
    <property type="term" value="F:metalloaminopeptidase activity"/>
    <property type="evidence" value="ECO:0007669"/>
    <property type="project" value="InterPro"/>
</dbReference>
<accession>B8HPH6</accession>
<dbReference type="InterPro" id="IPR052433">
    <property type="entry name" value="X-Pro_dipept-like"/>
</dbReference>
<dbReference type="InterPro" id="IPR007865">
    <property type="entry name" value="Aminopep_P_N"/>
</dbReference>
<sequence length="493" mass="53694">MSQAPVFSQPARSGNPNGSATDQPVAGQTHPSAWSGLDRGTLAAGLKLRRQRLAEQVDGPVILWSGKSQPRNFAANTYPFRPSSHFLYFAGFPLENAAIYLEAGKLELFMDNPAPEDEIWHGPSADRDQMATWMGADAAFPLAELAEQAGGAATLPVQGSEILHQQQAILGRSLPSGANLQGMDLVLAEAIVQLRLRHDALAVEQLRWAGQVTMQAHRAGMAATGQARTEAAVRAAMEKVLLAQNFTTAYNSIVTIQGEVLHNQQYHHELQPGDLLLADLGGETPWGWAADITRTWPVSGRFSPSQQAIYEVVRSAHDTAIAALKPGVEYRQIHLQAAEVIAAGLVDLGILNGDPQTLVERDVHALFFPHGIGHLLGLDVHDMEDLGDLAGYATGRNRSDRFGLCYLRLDRPLQAGMVVTIEPGFYQIPGLLQDKHRREQYRDAVNWERLVQFADVRGIRIEDDVLITETGAEILTADLPTEPAALEALVQHA</sequence>
<feature type="region of interest" description="Disordered" evidence="9">
    <location>
        <begin position="1"/>
        <end position="37"/>
    </location>
</feature>
<organism evidence="11">
    <name type="scientific">Cyanothece sp. (strain PCC 7425 / ATCC 29141)</name>
    <dbReference type="NCBI Taxonomy" id="395961"/>
    <lineage>
        <taxon>Bacteria</taxon>
        <taxon>Bacillati</taxon>
        <taxon>Cyanobacteriota</taxon>
        <taxon>Cyanophyceae</taxon>
        <taxon>Gomontiellales</taxon>
        <taxon>Cyanothecaceae</taxon>
        <taxon>Cyanothece</taxon>
    </lineage>
</organism>